<evidence type="ECO:0000256" key="1">
    <source>
        <dbReference type="SAM" id="MobiDB-lite"/>
    </source>
</evidence>
<dbReference type="EMBL" id="CABPRJ010002394">
    <property type="protein sequence ID" value="VVC45085.1"/>
    <property type="molecule type" value="Genomic_DNA"/>
</dbReference>
<accession>A0A5E4NPA4</accession>
<dbReference type="AlphaFoldDB" id="A0A5E4NPA4"/>
<organism evidence="2 3">
    <name type="scientific">Cinara cedri</name>
    <dbReference type="NCBI Taxonomy" id="506608"/>
    <lineage>
        <taxon>Eukaryota</taxon>
        <taxon>Metazoa</taxon>
        <taxon>Ecdysozoa</taxon>
        <taxon>Arthropoda</taxon>
        <taxon>Hexapoda</taxon>
        <taxon>Insecta</taxon>
        <taxon>Pterygota</taxon>
        <taxon>Neoptera</taxon>
        <taxon>Paraneoptera</taxon>
        <taxon>Hemiptera</taxon>
        <taxon>Sternorrhyncha</taxon>
        <taxon>Aphidomorpha</taxon>
        <taxon>Aphidoidea</taxon>
        <taxon>Aphididae</taxon>
        <taxon>Lachninae</taxon>
        <taxon>Cinara</taxon>
    </lineage>
</organism>
<feature type="region of interest" description="Disordered" evidence="1">
    <location>
        <begin position="1"/>
        <end position="53"/>
    </location>
</feature>
<dbReference type="Proteomes" id="UP000325440">
    <property type="component" value="Unassembled WGS sequence"/>
</dbReference>
<feature type="compositionally biased region" description="Polar residues" evidence="1">
    <location>
        <begin position="1"/>
        <end position="17"/>
    </location>
</feature>
<evidence type="ECO:0000313" key="3">
    <source>
        <dbReference type="Proteomes" id="UP000325440"/>
    </source>
</evidence>
<reference evidence="2 3" key="1">
    <citation type="submission" date="2019-08" db="EMBL/GenBank/DDBJ databases">
        <authorList>
            <person name="Alioto T."/>
            <person name="Alioto T."/>
            <person name="Gomez Garrido J."/>
        </authorList>
    </citation>
    <scope>NUCLEOTIDE SEQUENCE [LARGE SCALE GENOMIC DNA]</scope>
</reference>
<evidence type="ECO:0000313" key="2">
    <source>
        <dbReference type="EMBL" id="VVC45085.1"/>
    </source>
</evidence>
<feature type="compositionally biased region" description="Polar residues" evidence="1">
    <location>
        <begin position="38"/>
        <end position="47"/>
    </location>
</feature>
<name>A0A5E4NPA4_9HEMI</name>
<protein>
    <submittedName>
        <fullName evidence="2">Uncharacterized protein</fullName>
    </submittedName>
</protein>
<feature type="compositionally biased region" description="Basic residues" evidence="1">
    <location>
        <begin position="18"/>
        <end position="27"/>
    </location>
</feature>
<proteinExistence type="predicted"/>
<gene>
    <name evidence="2" type="ORF">CINCED_3A017258</name>
</gene>
<sequence length="160" mass="18512">MQNSQDNNEINPRQISKSAKRANRRKVLSREYKARSILESQPNATHSKSLDRTANRLYKKARNEFRIGLSLPSEQKTTSTQQISKDAKSQFKKAERILEHAFAIQKAAEITNTVGYQYVPERPNTNVEKYNNQRICLVSLLMDSKRLPAKILFPRKQSHL</sequence>
<keyword evidence="3" id="KW-1185">Reference proteome</keyword>